<name>A0A1D2NJY9_ORCCI</name>
<evidence type="ECO:0000256" key="1">
    <source>
        <dbReference type="SAM" id="Phobius"/>
    </source>
</evidence>
<evidence type="ECO:0000313" key="3">
    <source>
        <dbReference type="EMBL" id="ODN05547.1"/>
    </source>
</evidence>
<proteinExistence type="predicted"/>
<keyword evidence="1" id="KW-0812">Transmembrane</keyword>
<dbReference type="Gene3D" id="1.10.287.70">
    <property type="match status" value="1"/>
</dbReference>
<reference evidence="3 4" key="1">
    <citation type="journal article" date="2016" name="Genome Biol. Evol.">
        <title>Gene Family Evolution Reflects Adaptation to Soil Environmental Stressors in the Genome of the Collembolan Orchesella cincta.</title>
        <authorList>
            <person name="Faddeeva-Vakhrusheva A."/>
            <person name="Derks M.F."/>
            <person name="Anvar S.Y."/>
            <person name="Agamennone V."/>
            <person name="Suring W."/>
            <person name="Smit S."/>
            <person name="van Straalen N.M."/>
            <person name="Roelofs D."/>
        </authorList>
    </citation>
    <scope>NUCLEOTIDE SEQUENCE [LARGE SCALE GENOMIC DNA]</scope>
    <source>
        <tissue evidence="3">Mixed pool</tissue>
    </source>
</reference>
<dbReference type="CDD" id="cd00038">
    <property type="entry name" value="CAP_ED"/>
    <property type="match status" value="1"/>
</dbReference>
<dbReference type="PROSITE" id="PS50042">
    <property type="entry name" value="CNMP_BINDING_3"/>
    <property type="match status" value="1"/>
</dbReference>
<keyword evidence="1" id="KW-0472">Membrane</keyword>
<dbReference type="AlphaFoldDB" id="A0A1D2NJY9"/>
<dbReference type="InterPro" id="IPR014710">
    <property type="entry name" value="RmlC-like_jellyroll"/>
</dbReference>
<gene>
    <name evidence="3" type="ORF">Ocin01_01110</name>
</gene>
<feature type="domain" description="Cyclic nucleotide-binding" evidence="2">
    <location>
        <begin position="168"/>
        <end position="273"/>
    </location>
</feature>
<dbReference type="GO" id="GO:0042391">
    <property type="term" value="P:regulation of membrane potential"/>
    <property type="evidence" value="ECO:0007669"/>
    <property type="project" value="TreeGrafter"/>
</dbReference>
<accession>A0A1D2NJY9</accession>
<feature type="transmembrane region" description="Helical" evidence="1">
    <location>
        <begin position="80"/>
        <end position="99"/>
    </location>
</feature>
<comment type="caution">
    <text evidence="3">The sequence shown here is derived from an EMBL/GenBank/DDBJ whole genome shotgun (WGS) entry which is preliminary data.</text>
</comment>
<dbReference type="Proteomes" id="UP000094527">
    <property type="component" value="Unassembled WGS sequence"/>
</dbReference>
<dbReference type="Gene3D" id="2.60.120.10">
    <property type="entry name" value="Jelly Rolls"/>
    <property type="match status" value="1"/>
</dbReference>
<keyword evidence="1" id="KW-1133">Transmembrane helix</keyword>
<evidence type="ECO:0000259" key="2">
    <source>
        <dbReference type="PROSITE" id="PS50042"/>
    </source>
</evidence>
<dbReference type="PANTHER" id="PTHR10217">
    <property type="entry name" value="VOLTAGE AND LIGAND GATED POTASSIUM CHANNEL"/>
    <property type="match status" value="1"/>
</dbReference>
<dbReference type="Pfam" id="PF00027">
    <property type="entry name" value="cNMP_binding"/>
    <property type="match status" value="1"/>
</dbReference>
<dbReference type="EMBL" id="LJIJ01000021">
    <property type="protein sequence ID" value="ODN05547.1"/>
    <property type="molecule type" value="Genomic_DNA"/>
</dbReference>
<dbReference type="InterPro" id="IPR000595">
    <property type="entry name" value="cNMP-bd_dom"/>
</dbReference>
<organism evidence="3 4">
    <name type="scientific">Orchesella cincta</name>
    <name type="common">Springtail</name>
    <name type="synonym">Podura cincta</name>
    <dbReference type="NCBI Taxonomy" id="48709"/>
    <lineage>
        <taxon>Eukaryota</taxon>
        <taxon>Metazoa</taxon>
        <taxon>Ecdysozoa</taxon>
        <taxon>Arthropoda</taxon>
        <taxon>Hexapoda</taxon>
        <taxon>Collembola</taxon>
        <taxon>Entomobryomorpha</taxon>
        <taxon>Entomobryoidea</taxon>
        <taxon>Orchesellidae</taxon>
        <taxon>Orchesellinae</taxon>
        <taxon>Orchesella</taxon>
    </lineage>
</organism>
<dbReference type="SUPFAM" id="SSF51206">
    <property type="entry name" value="cAMP-binding domain-like"/>
    <property type="match status" value="1"/>
</dbReference>
<sequence>MTRGKECAEISFYNPIYPQQRWERIKTGHHLEQYILSTPIVFAVSTITLCCSNIIMHDFLLTMSRSVGFGNVVAQTTKEILWTTFYMIVGHFFVSYILAQLTSALSARLTPQLIFHQKLLVVETFIRHNGLSTNLLRRLVEHYDLQHQYVSGCALPEGTHLMYDGHRFVVPPDLVFVQRGEVRRELYVIVNGSVAVGKRLTILYQHGEQSASAILRSTGHFGLRDLLFGEPYPYKVKTLSYVVLYSVDYAVFEEVLGDDEGLLEYIKDELKRREDEISNYRDSRIVDEDGPSEREVVSPSWLIYPGDPDAPAIGGDLTYDHFERPFLYHKGSDFIRHYKNI</sequence>
<dbReference type="STRING" id="48709.A0A1D2NJY9"/>
<dbReference type="GO" id="GO:0005886">
    <property type="term" value="C:plasma membrane"/>
    <property type="evidence" value="ECO:0007669"/>
    <property type="project" value="TreeGrafter"/>
</dbReference>
<feature type="transmembrane region" description="Helical" evidence="1">
    <location>
        <begin position="34"/>
        <end position="60"/>
    </location>
</feature>
<dbReference type="OrthoDB" id="415460at2759"/>
<evidence type="ECO:0000313" key="4">
    <source>
        <dbReference type="Proteomes" id="UP000094527"/>
    </source>
</evidence>
<protein>
    <submittedName>
        <fullName evidence="3">Potassium voltage-gated channel subfamily H member 6</fullName>
    </submittedName>
</protein>
<dbReference type="InterPro" id="IPR050818">
    <property type="entry name" value="KCNH_animal-type"/>
</dbReference>
<dbReference type="GO" id="GO:0005249">
    <property type="term" value="F:voltage-gated potassium channel activity"/>
    <property type="evidence" value="ECO:0007669"/>
    <property type="project" value="TreeGrafter"/>
</dbReference>
<dbReference type="PANTHER" id="PTHR10217:SF435">
    <property type="entry name" value="POTASSIUM VOLTAGE-GATED CHANNEL PROTEIN EAG"/>
    <property type="match status" value="1"/>
</dbReference>
<dbReference type="SUPFAM" id="SSF81324">
    <property type="entry name" value="Voltage-gated potassium channels"/>
    <property type="match status" value="1"/>
</dbReference>
<dbReference type="InterPro" id="IPR018490">
    <property type="entry name" value="cNMP-bd_dom_sf"/>
</dbReference>
<keyword evidence="4" id="KW-1185">Reference proteome</keyword>